<gene>
    <name evidence="1" type="ORF">JJB11_12485</name>
</gene>
<keyword evidence="2" id="KW-1185">Reference proteome</keyword>
<evidence type="ECO:0000313" key="1">
    <source>
        <dbReference type="EMBL" id="MBK6006910.1"/>
    </source>
</evidence>
<dbReference type="Proteomes" id="UP000630528">
    <property type="component" value="Unassembled WGS sequence"/>
</dbReference>
<organism evidence="1 2">
    <name type="scientific">Ramlibacter ginsenosidimutans</name>
    <dbReference type="NCBI Taxonomy" id="502333"/>
    <lineage>
        <taxon>Bacteria</taxon>
        <taxon>Pseudomonadati</taxon>
        <taxon>Pseudomonadota</taxon>
        <taxon>Betaproteobacteria</taxon>
        <taxon>Burkholderiales</taxon>
        <taxon>Comamonadaceae</taxon>
        <taxon>Ramlibacter</taxon>
    </lineage>
</organism>
<sequence length="208" mass="22903">MDFQVGQIIRGRSIDQAQIVIGSAGIASLVDCELSRCTVKVASTEFAPGIYGSRLSDCTVIYSGRPKNMPIFSNDFLRCAFEGKFRAVDFGRNPWPDGRTYAVERSGELSDCSFEQSTLEMCRLFAVDLDRLKFAAWPQFIIPQPAAIAAAAQRRSWPGTFSRFLQVSASEHPSLSAVTGTQAEFTKKYGISERELIEALESIGGVLR</sequence>
<protein>
    <submittedName>
        <fullName evidence="1">Uncharacterized protein</fullName>
    </submittedName>
</protein>
<comment type="caution">
    <text evidence="1">The sequence shown here is derived from an EMBL/GenBank/DDBJ whole genome shotgun (WGS) entry which is preliminary data.</text>
</comment>
<dbReference type="EMBL" id="JAEPWM010000004">
    <property type="protein sequence ID" value="MBK6006910.1"/>
    <property type="molecule type" value="Genomic_DNA"/>
</dbReference>
<dbReference type="AlphaFoldDB" id="A0A934TU32"/>
<dbReference type="RefSeq" id="WP_201171281.1">
    <property type="nucleotide sequence ID" value="NZ_JAEPWM010000004.1"/>
</dbReference>
<name>A0A934TU32_9BURK</name>
<reference evidence="1" key="2">
    <citation type="submission" date="2021-01" db="EMBL/GenBank/DDBJ databases">
        <authorList>
            <person name="Kang M."/>
        </authorList>
    </citation>
    <scope>NUCLEOTIDE SEQUENCE</scope>
    <source>
        <strain evidence="1">KACC 17527</strain>
    </source>
</reference>
<proteinExistence type="predicted"/>
<evidence type="ECO:0000313" key="2">
    <source>
        <dbReference type="Proteomes" id="UP000630528"/>
    </source>
</evidence>
<accession>A0A934TU32</accession>
<reference evidence="1" key="1">
    <citation type="journal article" date="2012" name="J. Microbiol. Biotechnol.">
        <title>Ramlibacter ginsenosidimutans sp. nov., with ginsenoside-converting activity.</title>
        <authorList>
            <person name="Wang L."/>
            <person name="An D.S."/>
            <person name="Kim S.G."/>
            <person name="Jin F.X."/>
            <person name="Kim S.C."/>
            <person name="Lee S.T."/>
            <person name="Im W.T."/>
        </authorList>
    </citation>
    <scope>NUCLEOTIDE SEQUENCE</scope>
    <source>
        <strain evidence="1">KACC 17527</strain>
    </source>
</reference>